<evidence type="ECO:0000256" key="8">
    <source>
        <dbReference type="SAM" id="MobiDB-lite"/>
    </source>
</evidence>
<dbReference type="SUPFAM" id="SSF103473">
    <property type="entry name" value="MFS general substrate transporter"/>
    <property type="match status" value="1"/>
</dbReference>
<keyword evidence="6 9" id="KW-0472">Membrane</keyword>
<feature type="transmembrane region" description="Helical" evidence="9">
    <location>
        <begin position="343"/>
        <end position="361"/>
    </location>
</feature>
<feature type="transmembrane region" description="Helical" evidence="9">
    <location>
        <begin position="12"/>
        <end position="29"/>
    </location>
</feature>
<comment type="subcellular location">
    <subcellularLocation>
        <location evidence="1">Membrane</location>
        <topology evidence="1">Multi-pass membrane protein</topology>
    </subcellularLocation>
</comment>
<protein>
    <submittedName>
        <fullName evidence="11">General substrate transporter</fullName>
    </submittedName>
</protein>
<feature type="compositionally biased region" description="Basic and acidic residues" evidence="8">
    <location>
        <begin position="506"/>
        <end position="519"/>
    </location>
</feature>
<dbReference type="RefSeq" id="XP_016760038.1">
    <property type="nucleotide sequence ID" value="XM_016909785.1"/>
</dbReference>
<feature type="transmembrane region" description="Helical" evidence="9">
    <location>
        <begin position="442"/>
        <end position="459"/>
    </location>
</feature>
<dbReference type="InterPro" id="IPR036259">
    <property type="entry name" value="MFS_trans_sf"/>
</dbReference>
<evidence type="ECO:0000256" key="9">
    <source>
        <dbReference type="SAM" id="Phobius"/>
    </source>
</evidence>
<evidence type="ECO:0000256" key="7">
    <source>
        <dbReference type="RuleBase" id="RU003346"/>
    </source>
</evidence>
<evidence type="ECO:0000256" key="3">
    <source>
        <dbReference type="ARBA" id="ARBA00022448"/>
    </source>
</evidence>
<proteinExistence type="inferred from homology"/>
<dbReference type="InterPro" id="IPR003663">
    <property type="entry name" value="Sugar/inositol_transpt"/>
</dbReference>
<evidence type="ECO:0000313" key="12">
    <source>
        <dbReference type="Proteomes" id="UP000016931"/>
    </source>
</evidence>
<evidence type="ECO:0000256" key="5">
    <source>
        <dbReference type="ARBA" id="ARBA00022989"/>
    </source>
</evidence>
<dbReference type="NCBIfam" id="TIGR00879">
    <property type="entry name" value="SP"/>
    <property type="match status" value="1"/>
</dbReference>
<dbReference type="InterPro" id="IPR005828">
    <property type="entry name" value="MFS_sugar_transport-like"/>
</dbReference>
<dbReference type="OMA" id="LQCTSFQ"/>
<evidence type="ECO:0000256" key="1">
    <source>
        <dbReference type="ARBA" id="ARBA00004141"/>
    </source>
</evidence>
<feature type="transmembrane region" description="Helical" evidence="9">
    <location>
        <begin position="98"/>
        <end position="117"/>
    </location>
</feature>
<dbReference type="OrthoDB" id="6612291at2759"/>
<dbReference type="GO" id="GO:0016020">
    <property type="term" value="C:membrane"/>
    <property type="evidence" value="ECO:0007669"/>
    <property type="project" value="UniProtKB-SubCell"/>
</dbReference>
<organism evidence="11 12">
    <name type="scientific">Sphaerulina musiva (strain SO2202)</name>
    <name type="common">Poplar stem canker fungus</name>
    <name type="synonym">Septoria musiva</name>
    <dbReference type="NCBI Taxonomy" id="692275"/>
    <lineage>
        <taxon>Eukaryota</taxon>
        <taxon>Fungi</taxon>
        <taxon>Dikarya</taxon>
        <taxon>Ascomycota</taxon>
        <taxon>Pezizomycotina</taxon>
        <taxon>Dothideomycetes</taxon>
        <taxon>Dothideomycetidae</taxon>
        <taxon>Mycosphaerellales</taxon>
        <taxon>Mycosphaerellaceae</taxon>
        <taxon>Sphaerulina</taxon>
    </lineage>
</organism>
<evidence type="ECO:0000259" key="10">
    <source>
        <dbReference type="PROSITE" id="PS50850"/>
    </source>
</evidence>
<keyword evidence="3 7" id="KW-0813">Transport</keyword>
<sequence>MSPLPRGGKRLELIQTLLIALPSFVLFGYNQSGLGGLLSIESWVETFPEIDTIHTKGAQKSTNSTVQGTIVATCTLGALFGALACASIGDILGRRKTVLLAATLTFIGEVLECSSFGLAQFTIGRFILGLGVGALSTTVPVWQSECSRAKNRGQHVVIDGLFITVGFVLQAWIELGFFEIKTGSLSWRMPLVIPAIISLVLMASVYLVPESPRWLAKIGKMDQARSTLSQLRDMPIGSFEIAHEMGNIELTLEATKSAARKRDLFKMGEDKVFYRFMLCLLIQFFQQWCGSNLISSYSTTIFQQGLGMDAEMARILSGACLTWKFLSSFVAFFTIDRFGRRKLFMFSGFGMSMCMTALAITDSFPASNKSAQVGSVFFVFLFNFFVPIGFLGCNYLYVTEVAPTRLRMPMTSFSTANHWLWNFAVLMITPVAIESIGYKYYILYAILGACIPMLVYFMYPETMGRSLEQMNALFKEHDSIQAIVKASLKQPDPEIERLAEAAARKEFDDDYSHHQKNENVEYESSSLEMEKGV</sequence>
<feature type="transmembrane region" description="Helical" evidence="9">
    <location>
        <begin position="373"/>
        <end position="398"/>
    </location>
</feature>
<dbReference type="EMBL" id="KB456265">
    <property type="protein sequence ID" value="EMF11917.1"/>
    <property type="molecule type" value="Genomic_DNA"/>
</dbReference>
<dbReference type="PANTHER" id="PTHR48022">
    <property type="entry name" value="PLASTIDIC GLUCOSE TRANSPORTER 4"/>
    <property type="match status" value="1"/>
</dbReference>
<name>N1QFE5_SPHMS</name>
<feature type="transmembrane region" description="Helical" evidence="9">
    <location>
        <begin position="419"/>
        <end position="436"/>
    </location>
</feature>
<dbReference type="AlphaFoldDB" id="N1QFE5"/>
<feature type="region of interest" description="Disordered" evidence="8">
    <location>
        <begin position="506"/>
        <end position="533"/>
    </location>
</feature>
<keyword evidence="4 9" id="KW-0812">Transmembrane</keyword>
<dbReference type="FunFam" id="1.20.1250.20:FF:000090">
    <property type="entry name" value="MFS sugar transporter, putative"/>
    <property type="match status" value="1"/>
</dbReference>
<dbReference type="PROSITE" id="PS50850">
    <property type="entry name" value="MFS"/>
    <property type="match status" value="1"/>
</dbReference>
<feature type="transmembrane region" description="Helical" evidence="9">
    <location>
        <begin position="272"/>
        <end position="295"/>
    </location>
</feature>
<feature type="transmembrane region" description="Helical" evidence="9">
    <location>
        <begin position="123"/>
        <end position="142"/>
    </location>
</feature>
<evidence type="ECO:0000256" key="6">
    <source>
        <dbReference type="ARBA" id="ARBA00023136"/>
    </source>
</evidence>
<reference evidence="11 12" key="1">
    <citation type="journal article" date="2012" name="PLoS Pathog.">
        <title>Diverse lifestyles and strategies of plant pathogenesis encoded in the genomes of eighteen Dothideomycetes fungi.</title>
        <authorList>
            <person name="Ohm R.A."/>
            <person name="Feau N."/>
            <person name="Henrissat B."/>
            <person name="Schoch C.L."/>
            <person name="Horwitz B.A."/>
            <person name="Barry K.W."/>
            <person name="Condon B.J."/>
            <person name="Copeland A.C."/>
            <person name="Dhillon B."/>
            <person name="Glaser F."/>
            <person name="Hesse C.N."/>
            <person name="Kosti I."/>
            <person name="LaButti K."/>
            <person name="Lindquist E.A."/>
            <person name="Lucas S."/>
            <person name="Salamov A.A."/>
            <person name="Bradshaw R.E."/>
            <person name="Ciuffetti L."/>
            <person name="Hamelin R.C."/>
            <person name="Kema G.H.J."/>
            <person name="Lawrence C."/>
            <person name="Scott J.A."/>
            <person name="Spatafora J.W."/>
            <person name="Turgeon B.G."/>
            <person name="de Wit P.J.G.M."/>
            <person name="Zhong S."/>
            <person name="Goodwin S.B."/>
            <person name="Grigoriev I.V."/>
        </authorList>
    </citation>
    <scope>NUCLEOTIDE SEQUENCE [LARGE SCALE GENOMIC DNA]</scope>
    <source>
        <strain evidence="11 12">SO2202</strain>
    </source>
</reference>
<evidence type="ECO:0000256" key="2">
    <source>
        <dbReference type="ARBA" id="ARBA00010992"/>
    </source>
</evidence>
<dbReference type="InterPro" id="IPR020846">
    <property type="entry name" value="MFS_dom"/>
</dbReference>
<dbReference type="InterPro" id="IPR005829">
    <property type="entry name" value="Sugar_transporter_CS"/>
</dbReference>
<dbReference type="PRINTS" id="PR00171">
    <property type="entry name" value="SUGRTRNSPORT"/>
</dbReference>
<dbReference type="PROSITE" id="PS00216">
    <property type="entry name" value="SUGAR_TRANSPORT_1"/>
    <property type="match status" value="1"/>
</dbReference>
<dbReference type="HOGENOM" id="CLU_001265_30_3_1"/>
<dbReference type="Proteomes" id="UP000016931">
    <property type="component" value="Unassembled WGS sequence"/>
</dbReference>
<dbReference type="Pfam" id="PF00083">
    <property type="entry name" value="Sugar_tr"/>
    <property type="match status" value="1"/>
</dbReference>
<feature type="transmembrane region" description="Helical" evidence="9">
    <location>
        <begin position="66"/>
        <end position="86"/>
    </location>
</feature>
<evidence type="ECO:0000313" key="11">
    <source>
        <dbReference type="EMBL" id="EMF11917.1"/>
    </source>
</evidence>
<evidence type="ECO:0000256" key="4">
    <source>
        <dbReference type="ARBA" id="ARBA00022692"/>
    </source>
</evidence>
<gene>
    <name evidence="11" type="ORF">SEPMUDRAFT_67326</name>
</gene>
<dbReference type="Gene3D" id="1.20.1250.20">
    <property type="entry name" value="MFS general substrate transporter like domains"/>
    <property type="match status" value="1"/>
</dbReference>
<keyword evidence="12" id="KW-1185">Reference proteome</keyword>
<keyword evidence="5 9" id="KW-1133">Transmembrane helix</keyword>
<comment type="similarity">
    <text evidence="2 7">Belongs to the major facilitator superfamily. Sugar transporter (TC 2.A.1.1) family.</text>
</comment>
<accession>N1QFE5</accession>
<dbReference type="GeneID" id="27906922"/>
<dbReference type="PANTHER" id="PTHR48022:SF45">
    <property type="entry name" value="MAJOR FACILITATOR SUPERFAMILY (MFS) PROFILE DOMAIN-CONTAINING PROTEIN-RELATED"/>
    <property type="match status" value="1"/>
</dbReference>
<feature type="transmembrane region" description="Helical" evidence="9">
    <location>
        <begin position="154"/>
        <end position="173"/>
    </location>
</feature>
<dbReference type="InterPro" id="IPR050360">
    <property type="entry name" value="MFS_Sugar_Transporters"/>
</dbReference>
<dbReference type="GO" id="GO:0005351">
    <property type="term" value="F:carbohydrate:proton symporter activity"/>
    <property type="evidence" value="ECO:0007669"/>
    <property type="project" value="TreeGrafter"/>
</dbReference>
<feature type="domain" description="Major facilitator superfamily (MFS) profile" evidence="10">
    <location>
        <begin position="16"/>
        <end position="463"/>
    </location>
</feature>
<feature type="transmembrane region" description="Helical" evidence="9">
    <location>
        <begin position="185"/>
        <end position="208"/>
    </location>
</feature>
<dbReference type="eggNOG" id="KOG0254">
    <property type="taxonomic scope" value="Eukaryota"/>
</dbReference>
<feature type="transmembrane region" description="Helical" evidence="9">
    <location>
        <begin position="315"/>
        <end position="336"/>
    </location>
</feature>